<dbReference type="Pfam" id="PF07504">
    <property type="entry name" value="FTP"/>
    <property type="match status" value="1"/>
</dbReference>
<dbReference type="GO" id="GO:0006508">
    <property type="term" value="P:proteolysis"/>
    <property type="evidence" value="ECO:0007669"/>
    <property type="project" value="UniProtKB-KW"/>
</dbReference>
<dbReference type="GO" id="GO:0005576">
    <property type="term" value="C:extracellular region"/>
    <property type="evidence" value="ECO:0007669"/>
    <property type="project" value="UniProtKB-SubCell"/>
</dbReference>
<dbReference type="PANTHER" id="PTHR33794:SF1">
    <property type="entry name" value="BACILLOLYSIN"/>
    <property type="match status" value="1"/>
</dbReference>
<evidence type="ECO:0000256" key="1">
    <source>
        <dbReference type="ARBA" id="ARBA00001947"/>
    </source>
</evidence>
<organism evidence="14 15">
    <name type="scientific">Metabacillus mangrovi</name>
    <dbReference type="NCBI Taxonomy" id="1491830"/>
    <lineage>
        <taxon>Bacteria</taxon>
        <taxon>Bacillati</taxon>
        <taxon>Bacillota</taxon>
        <taxon>Bacilli</taxon>
        <taxon>Bacillales</taxon>
        <taxon>Bacillaceae</taxon>
        <taxon>Metabacillus</taxon>
    </lineage>
</organism>
<comment type="caution">
    <text evidence="14">The sequence shown here is derived from an EMBL/GenBank/DDBJ whole genome shotgun (WGS) entry which is preliminary data.</text>
</comment>
<feature type="active site" evidence="9">
    <location>
        <position position="385"/>
    </location>
</feature>
<name>A0A7X2S701_9BACI</name>
<reference evidence="14 15" key="1">
    <citation type="journal article" date="2017" name="Int. J. Syst. Evol. Microbiol.">
        <title>Bacillus mangrovi sp. nov., isolated from a sediment sample from a mangrove forest.</title>
        <authorList>
            <person name="Gupta V."/>
            <person name="Singh P.K."/>
            <person name="Korpole S."/>
            <person name="Tanuku N.R.S."/>
            <person name="Pinnaka A.K."/>
        </authorList>
    </citation>
    <scope>NUCLEOTIDE SEQUENCE [LARGE SCALE GENOMIC DNA]</scope>
    <source>
        <strain evidence="14 15">KCTC 33872</strain>
    </source>
</reference>
<comment type="subcellular location">
    <subcellularLocation>
        <location evidence="10">Secreted</location>
    </subcellularLocation>
</comment>
<dbReference type="GO" id="GO:0046872">
    <property type="term" value="F:metal ion binding"/>
    <property type="evidence" value="ECO:0007669"/>
    <property type="project" value="UniProtKB-UniRule"/>
</dbReference>
<dbReference type="Proteomes" id="UP000434639">
    <property type="component" value="Unassembled WGS sequence"/>
</dbReference>
<comment type="similarity">
    <text evidence="2 10">Belongs to the peptidase M4 family.</text>
</comment>
<dbReference type="InterPro" id="IPR023612">
    <property type="entry name" value="Peptidase_M4"/>
</dbReference>
<accession>A0A7X2S701</accession>
<dbReference type="InterPro" id="IPR027268">
    <property type="entry name" value="Peptidase_M4/M1_CTD_sf"/>
</dbReference>
<comment type="cofactor">
    <cofactor evidence="1 10">
        <name>Zn(2+)</name>
        <dbReference type="ChEBI" id="CHEBI:29105"/>
    </cofactor>
</comment>
<keyword evidence="4" id="KW-0479">Metal-binding</keyword>
<evidence type="ECO:0000313" key="15">
    <source>
        <dbReference type="Proteomes" id="UP000434639"/>
    </source>
</evidence>
<dbReference type="Gene3D" id="3.10.450.490">
    <property type="match status" value="1"/>
</dbReference>
<evidence type="ECO:0000313" key="14">
    <source>
        <dbReference type="EMBL" id="MTH54428.1"/>
    </source>
</evidence>
<dbReference type="InterPro" id="IPR011096">
    <property type="entry name" value="FTP_domain"/>
</dbReference>
<keyword evidence="5 10" id="KW-0732">Signal</keyword>
<feature type="domain" description="FTP" evidence="13">
    <location>
        <begin position="88"/>
        <end position="135"/>
    </location>
</feature>
<keyword evidence="8 10" id="KW-0482">Metalloprotease</keyword>
<feature type="chain" id="PRO_5031604802" description="Neutral metalloproteinase" evidence="10">
    <location>
        <begin position="26"/>
        <end position="543"/>
    </location>
</feature>
<keyword evidence="3 10" id="KW-0645">Protease</keyword>
<evidence type="ECO:0000256" key="8">
    <source>
        <dbReference type="ARBA" id="ARBA00023049"/>
    </source>
</evidence>
<dbReference type="AlphaFoldDB" id="A0A7X2S701"/>
<evidence type="ECO:0000256" key="3">
    <source>
        <dbReference type="ARBA" id="ARBA00022670"/>
    </source>
</evidence>
<evidence type="ECO:0000256" key="6">
    <source>
        <dbReference type="ARBA" id="ARBA00022801"/>
    </source>
</evidence>
<evidence type="ECO:0000256" key="4">
    <source>
        <dbReference type="ARBA" id="ARBA00022723"/>
    </source>
</evidence>
<evidence type="ECO:0000256" key="2">
    <source>
        <dbReference type="ARBA" id="ARBA00009388"/>
    </source>
</evidence>
<keyword evidence="15" id="KW-1185">Reference proteome</keyword>
<evidence type="ECO:0000259" key="13">
    <source>
        <dbReference type="Pfam" id="PF07504"/>
    </source>
</evidence>
<dbReference type="GO" id="GO:0004222">
    <property type="term" value="F:metalloendopeptidase activity"/>
    <property type="evidence" value="ECO:0007669"/>
    <property type="project" value="UniProtKB-UniRule"/>
</dbReference>
<dbReference type="Gene3D" id="1.10.390.10">
    <property type="entry name" value="Neutral Protease Domain 2"/>
    <property type="match status" value="1"/>
</dbReference>
<dbReference type="Pfam" id="PF02868">
    <property type="entry name" value="Peptidase_M4_C"/>
    <property type="match status" value="1"/>
</dbReference>
<feature type="signal peptide" evidence="10">
    <location>
        <begin position="1"/>
        <end position="25"/>
    </location>
</feature>
<dbReference type="CDD" id="cd09597">
    <property type="entry name" value="M4_TLP"/>
    <property type="match status" value="1"/>
</dbReference>
<dbReference type="Pfam" id="PF01447">
    <property type="entry name" value="Peptidase_M4"/>
    <property type="match status" value="1"/>
</dbReference>
<dbReference type="Gene3D" id="3.10.450.40">
    <property type="match status" value="1"/>
</dbReference>
<feature type="domain" description="Peptidase M4" evidence="11">
    <location>
        <begin position="248"/>
        <end position="392"/>
    </location>
</feature>
<dbReference type="PRINTS" id="PR00730">
    <property type="entry name" value="THERMOLYSIN"/>
</dbReference>
<evidence type="ECO:0000256" key="9">
    <source>
        <dbReference type="PIRSR" id="PIRSR623612-1"/>
    </source>
</evidence>
<sequence length="543" mass="59278">MNKKFAAIVFSTAFLMGSTLPSASALTGEAKQAQNGKAQMMHDQWKKDKGSPSFVTAYKSKVKVKGESEARRYIQEQFTGKIDGEAGLILLGKEKDSLGFTHYKFAQSIKGVPIDGAVYIVHTDKNGIVTSSNGAIHEEAKAQVKSVNPKLTKAEAAKRAWKSVNLSIEDTEEERHAAPQGSFKASQLKKSKEKSELVLYKKDGTFHLAYKVQLQFIKPYGANWQIYVDAESGSIVDSYNAVNDAASTGSGTGVLGDSKTLNTYFTEDAYRLYDTTKDAVVETYTADNGTRLPGIFSEDSDNEFTADNQRADVDAHYYAGKVYDYFYGVHGRNSYDDAGAAITSTVHYETDYNNAFWNGTQMVYGDGDGSAFTSLSGALDVVAHELTHAVTERSANLQYQDQSGALNESFSDVFGYFLDPSDYLMGEDVYTPGQPGDALRSISSPETYDQPGHMDDYVNTSEDNGGVHINSGIPNKAFYYTNESIGQSASEEIYYRALTVYLTPTSSFTDARAALLQSAEDLFGSGSTEYDAVADAWTQVGVE</sequence>
<dbReference type="PANTHER" id="PTHR33794">
    <property type="entry name" value="BACILLOLYSIN"/>
    <property type="match status" value="1"/>
</dbReference>
<dbReference type="InterPro" id="IPR050728">
    <property type="entry name" value="Zinc_Metalloprotease_M4"/>
</dbReference>
<gene>
    <name evidence="14" type="ORF">GKZ89_13575</name>
</gene>
<evidence type="ECO:0000256" key="5">
    <source>
        <dbReference type="ARBA" id="ARBA00022729"/>
    </source>
</evidence>
<proteinExistence type="inferred from homology"/>
<evidence type="ECO:0000256" key="10">
    <source>
        <dbReference type="RuleBase" id="RU366073"/>
    </source>
</evidence>
<dbReference type="EMBL" id="WMIB01000014">
    <property type="protein sequence ID" value="MTH54428.1"/>
    <property type="molecule type" value="Genomic_DNA"/>
</dbReference>
<dbReference type="InterPro" id="IPR013856">
    <property type="entry name" value="Peptidase_M4_domain"/>
</dbReference>
<evidence type="ECO:0000256" key="7">
    <source>
        <dbReference type="ARBA" id="ARBA00022833"/>
    </source>
</evidence>
<evidence type="ECO:0000259" key="12">
    <source>
        <dbReference type="Pfam" id="PF02868"/>
    </source>
</evidence>
<feature type="domain" description="Peptidase M4 C-terminal" evidence="12">
    <location>
        <begin position="395"/>
        <end position="542"/>
    </location>
</feature>
<keyword evidence="7 10" id="KW-0862">Zinc</keyword>
<dbReference type="InterPro" id="IPR001570">
    <property type="entry name" value="Peptidase_M4_C_domain"/>
</dbReference>
<comment type="function">
    <text evidence="10">Extracellular zinc metalloprotease.</text>
</comment>
<feature type="active site" description="Proton donor" evidence="9">
    <location>
        <position position="468"/>
    </location>
</feature>
<dbReference type="EC" id="3.4.24.-" evidence="10"/>
<keyword evidence="10" id="KW-0964">Secreted</keyword>
<dbReference type="Gene3D" id="3.10.170.10">
    <property type="match status" value="1"/>
</dbReference>
<evidence type="ECO:0000259" key="11">
    <source>
        <dbReference type="Pfam" id="PF01447"/>
    </source>
</evidence>
<keyword evidence="6 10" id="KW-0378">Hydrolase</keyword>
<dbReference type="SUPFAM" id="SSF55486">
    <property type="entry name" value="Metalloproteases ('zincins'), catalytic domain"/>
    <property type="match status" value="1"/>
</dbReference>
<protein>
    <recommendedName>
        <fullName evidence="10">Neutral metalloproteinase</fullName>
        <ecNumber evidence="10">3.4.24.-</ecNumber>
    </recommendedName>
</protein>